<comment type="caution">
    <text evidence="1">The sequence shown here is derived from an EMBL/GenBank/DDBJ whole genome shotgun (WGS) entry which is preliminary data.</text>
</comment>
<accession>A0AAW2V0Y3</accession>
<dbReference type="AlphaFoldDB" id="A0AAW2V0Y3"/>
<proteinExistence type="predicted"/>
<name>A0AAW2V0Y3_SESRA</name>
<organism evidence="1">
    <name type="scientific">Sesamum radiatum</name>
    <name type="common">Black benniseed</name>
    <dbReference type="NCBI Taxonomy" id="300843"/>
    <lineage>
        <taxon>Eukaryota</taxon>
        <taxon>Viridiplantae</taxon>
        <taxon>Streptophyta</taxon>
        <taxon>Embryophyta</taxon>
        <taxon>Tracheophyta</taxon>
        <taxon>Spermatophyta</taxon>
        <taxon>Magnoliopsida</taxon>
        <taxon>eudicotyledons</taxon>
        <taxon>Gunneridae</taxon>
        <taxon>Pentapetalae</taxon>
        <taxon>asterids</taxon>
        <taxon>lamiids</taxon>
        <taxon>Lamiales</taxon>
        <taxon>Pedaliaceae</taxon>
        <taxon>Sesamum</taxon>
    </lineage>
</organism>
<reference evidence="1" key="2">
    <citation type="journal article" date="2024" name="Plant">
        <title>Genomic evolution and insights into agronomic trait innovations of Sesamum species.</title>
        <authorList>
            <person name="Miao H."/>
            <person name="Wang L."/>
            <person name="Qu L."/>
            <person name="Liu H."/>
            <person name="Sun Y."/>
            <person name="Le M."/>
            <person name="Wang Q."/>
            <person name="Wei S."/>
            <person name="Zheng Y."/>
            <person name="Lin W."/>
            <person name="Duan Y."/>
            <person name="Cao H."/>
            <person name="Xiong S."/>
            <person name="Wang X."/>
            <person name="Wei L."/>
            <person name="Li C."/>
            <person name="Ma Q."/>
            <person name="Ju M."/>
            <person name="Zhao R."/>
            <person name="Li G."/>
            <person name="Mu C."/>
            <person name="Tian Q."/>
            <person name="Mei H."/>
            <person name="Zhang T."/>
            <person name="Gao T."/>
            <person name="Zhang H."/>
        </authorList>
    </citation>
    <scope>NUCLEOTIDE SEQUENCE</scope>
    <source>
        <strain evidence="1">G02</strain>
    </source>
</reference>
<gene>
    <name evidence="1" type="ORF">Sradi_0876300</name>
</gene>
<dbReference type="EMBL" id="JACGWJ010000004">
    <property type="protein sequence ID" value="KAL0423415.1"/>
    <property type="molecule type" value="Genomic_DNA"/>
</dbReference>
<evidence type="ECO:0008006" key="2">
    <source>
        <dbReference type="Google" id="ProtNLM"/>
    </source>
</evidence>
<protein>
    <recommendedName>
        <fullName evidence="2">Reverse transcriptase domain-containing protein</fullName>
    </recommendedName>
</protein>
<sequence length="124" mass="13860">MPHDPSDNSNKEKVEIIAGSNHISIDEGSDTDISEDGIQNAPPQLEDGIQATIDELKELNLGKTEEPSSIFISALLSPEEEMQYFKTLGEYKDVFAWTYKEMPSLDPKVAIHHLGIKHEARLIK</sequence>
<evidence type="ECO:0000313" key="1">
    <source>
        <dbReference type="EMBL" id="KAL0423415.1"/>
    </source>
</evidence>
<reference evidence="1" key="1">
    <citation type="submission" date="2020-06" db="EMBL/GenBank/DDBJ databases">
        <authorList>
            <person name="Li T."/>
            <person name="Hu X."/>
            <person name="Zhang T."/>
            <person name="Song X."/>
            <person name="Zhang H."/>
            <person name="Dai N."/>
            <person name="Sheng W."/>
            <person name="Hou X."/>
            <person name="Wei L."/>
        </authorList>
    </citation>
    <scope>NUCLEOTIDE SEQUENCE</scope>
    <source>
        <strain evidence="1">G02</strain>
        <tissue evidence="1">Leaf</tissue>
    </source>
</reference>